<dbReference type="GO" id="GO:0004568">
    <property type="term" value="F:chitinase activity"/>
    <property type="evidence" value="ECO:0007669"/>
    <property type="project" value="TreeGrafter"/>
</dbReference>
<keyword evidence="5" id="KW-1185">Reference proteome</keyword>
<dbReference type="Gene3D" id="3.20.20.80">
    <property type="entry name" value="Glycosidases"/>
    <property type="match status" value="1"/>
</dbReference>
<proteinExistence type="predicted"/>
<dbReference type="Proteomes" id="UP000077202">
    <property type="component" value="Unassembled WGS sequence"/>
</dbReference>
<evidence type="ECO:0000313" key="4">
    <source>
        <dbReference type="EMBL" id="OAE21561.1"/>
    </source>
</evidence>
<feature type="chain" id="PRO_5008051892" description="GH18 domain-containing protein" evidence="3">
    <location>
        <begin position="30"/>
        <end position="560"/>
    </location>
</feature>
<dbReference type="InterPro" id="IPR017853">
    <property type="entry name" value="GH"/>
</dbReference>
<evidence type="ECO:0000256" key="3">
    <source>
        <dbReference type="SAM" id="SignalP"/>
    </source>
</evidence>
<dbReference type="GO" id="GO:0005576">
    <property type="term" value="C:extracellular region"/>
    <property type="evidence" value="ECO:0007669"/>
    <property type="project" value="TreeGrafter"/>
</dbReference>
<protein>
    <recommendedName>
        <fullName evidence="6">GH18 domain-containing protein</fullName>
    </recommendedName>
</protein>
<comment type="caution">
    <text evidence="4">The sequence shown here is derived from an EMBL/GenBank/DDBJ whole genome shotgun (WGS) entry which is preliminary data.</text>
</comment>
<dbReference type="EMBL" id="LVLJ01003397">
    <property type="protein sequence ID" value="OAE21561.1"/>
    <property type="molecule type" value="Genomic_DNA"/>
</dbReference>
<evidence type="ECO:0000256" key="2">
    <source>
        <dbReference type="ARBA" id="ARBA00023295"/>
    </source>
</evidence>
<keyword evidence="2" id="KW-0326">Glycosidase</keyword>
<keyword evidence="3" id="KW-0732">Signal</keyword>
<keyword evidence="1" id="KW-0378">Hydrolase</keyword>
<dbReference type="PANTHER" id="PTHR45708">
    <property type="entry name" value="ENDOCHITINASE"/>
    <property type="match status" value="1"/>
</dbReference>
<dbReference type="AlphaFoldDB" id="A0A176VMM3"/>
<feature type="signal peptide" evidence="3">
    <location>
        <begin position="1"/>
        <end position="29"/>
    </location>
</feature>
<dbReference type="PANTHER" id="PTHR45708:SF49">
    <property type="entry name" value="ENDOCHITINASE"/>
    <property type="match status" value="1"/>
</dbReference>
<reference evidence="4" key="1">
    <citation type="submission" date="2016-03" db="EMBL/GenBank/DDBJ databases">
        <title>Mechanisms controlling the formation of the plant cell surface in tip-growing cells are functionally conserved among land plants.</title>
        <authorList>
            <person name="Honkanen S."/>
            <person name="Jones V.A."/>
            <person name="Morieri G."/>
            <person name="Champion C."/>
            <person name="Hetherington A.J."/>
            <person name="Kelly S."/>
            <person name="Saint-Marcoux D."/>
            <person name="Proust H."/>
            <person name="Prescott H."/>
            <person name="Dolan L."/>
        </authorList>
    </citation>
    <scope>NUCLEOTIDE SEQUENCE [LARGE SCALE GENOMIC DNA]</scope>
    <source>
        <tissue evidence="4">Whole gametophyte</tissue>
    </source>
</reference>
<accession>A0A176VMM3</accession>
<evidence type="ECO:0000256" key="1">
    <source>
        <dbReference type="ARBA" id="ARBA00022801"/>
    </source>
</evidence>
<dbReference type="SUPFAM" id="SSF51445">
    <property type="entry name" value="(Trans)glycosidases"/>
    <property type="match status" value="1"/>
</dbReference>
<organism evidence="4 5">
    <name type="scientific">Marchantia polymorpha subsp. ruderalis</name>
    <dbReference type="NCBI Taxonomy" id="1480154"/>
    <lineage>
        <taxon>Eukaryota</taxon>
        <taxon>Viridiplantae</taxon>
        <taxon>Streptophyta</taxon>
        <taxon>Embryophyta</taxon>
        <taxon>Marchantiophyta</taxon>
        <taxon>Marchantiopsida</taxon>
        <taxon>Marchantiidae</taxon>
        <taxon>Marchantiales</taxon>
        <taxon>Marchantiaceae</taxon>
        <taxon>Marchantia</taxon>
    </lineage>
</organism>
<evidence type="ECO:0000313" key="5">
    <source>
        <dbReference type="Proteomes" id="UP000077202"/>
    </source>
</evidence>
<gene>
    <name evidence="4" type="ORF">AXG93_1478s1030</name>
</gene>
<evidence type="ECO:0008006" key="6">
    <source>
        <dbReference type="Google" id="ProtNLM"/>
    </source>
</evidence>
<dbReference type="InterPro" id="IPR050542">
    <property type="entry name" value="Glycosyl_Hydrlase18_Chitinase"/>
</dbReference>
<name>A0A176VMM3_MARPO</name>
<sequence length="560" mass="62593">MASESFTPRYLRGWAVALLTVLFQQSSNSSRKTRADGSWILVYWGQYDEATLSSACDKANYDMMSLKRTSPTARAQAFLFYYKPVGLDYQLRNWLESGLVDVTAYLRTSYLARFQDFTTSDGGLLGEAVPDGRDFDMEMGTSAHYADLAEPLRSLMRSGDERCILTAAPQCPLPDEWRNPVLQSRLLDYVWVHFYSNPECDYKPDAPTLRRSDAVVVLLQQEVSIQRNYQAEGQHKDLRLSPWERVMISITAGPKYSSHQLRRKEKKVTWGEEEEKRSWLSAAAMKGNRMTVLVTGTAPTYTWASSSAYSLARLAPTVSTLISRPRRAREFRGEEEGSCSGNMGRSLALSAARRVRLAVSGQSAYATPAMLKQSTTYDYERVGVSSTEERPSRPVRLGGRSRIRIAGLQGLLHTPSSLLSRLRASYGKLRETAKETNVNVYDLFVGNQMLMHVGLIQAQVMMNSVTTSGSDLLLHDENYDEQSKPEVLRVSSKDIQGSGWGGELEQIAASCEVDSKVHGKFLGLPSLLSVVEREGVYFHSVIDEGSFVSAIHVRNTESID</sequence>